<evidence type="ECO:0000313" key="3">
    <source>
        <dbReference type="Proteomes" id="UP000327000"/>
    </source>
</evidence>
<dbReference type="AlphaFoldDB" id="A0A5N5W1N7"/>
<evidence type="ECO:0000313" key="2">
    <source>
        <dbReference type="EMBL" id="KAB7835798.1"/>
    </source>
</evidence>
<gene>
    <name evidence="2" type="ORF">FRZ00_26480</name>
</gene>
<protein>
    <submittedName>
        <fullName evidence="2">NAD-dependent epimerase/dehydratase family protein</fullName>
    </submittedName>
</protein>
<reference evidence="2 3" key="1">
    <citation type="journal article" date="2019" name="Microb. Cell Fact.">
        <title>Exploring novel herbicidin analogues by transcriptional regulator overexpression and MS/MS molecular networking.</title>
        <authorList>
            <person name="Shi Y."/>
            <person name="Gu R."/>
            <person name="Li Y."/>
            <person name="Wang X."/>
            <person name="Ren W."/>
            <person name="Li X."/>
            <person name="Wang L."/>
            <person name="Xie Y."/>
            <person name="Hong B."/>
        </authorList>
    </citation>
    <scope>NUCLEOTIDE SEQUENCE [LARGE SCALE GENOMIC DNA]</scope>
    <source>
        <strain evidence="2 3">US-43</strain>
    </source>
</reference>
<dbReference type="PANTHER" id="PTHR48079">
    <property type="entry name" value="PROTEIN YEEZ"/>
    <property type="match status" value="1"/>
</dbReference>
<accession>A0A5N5W1N7</accession>
<dbReference type="Gene3D" id="3.40.50.720">
    <property type="entry name" value="NAD(P)-binding Rossmann-like Domain"/>
    <property type="match status" value="1"/>
</dbReference>
<dbReference type="InterPro" id="IPR001509">
    <property type="entry name" value="Epimerase_deHydtase"/>
</dbReference>
<dbReference type="InterPro" id="IPR036291">
    <property type="entry name" value="NAD(P)-bd_dom_sf"/>
</dbReference>
<dbReference type="PANTHER" id="PTHR48079:SF6">
    <property type="entry name" value="NAD(P)-BINDING DOMAIN-CONTAINING PROTEIN-RELATED"/>
    <property type="match status" value="1"/>
</dbReference>
<dbReference type="Pfam" id="PF01370">
    <property type="entry name" value="Epimerase"/>
    <property type="match status" value="1"/>
</dbReference>
<dbReference type="EMBL" id="VOKX01000106">
    <property type="protein sequence ID" value="KAB7835798.1"/>
    <property type="molecule type" value="Genomic_DNA"/>
</dbReference>
<dbReference type="InterPro" id="IPR051783">
    <property type="entry name" value="NAD(P)-dependent_oxidoreduct"/>
</dbReference>
<proteinExistence type="predicted"/>
<dbReference type="OrthoDB" id="25118at2"/>
<sequence>MRVLVVGGTGFLGYHVVRELVARGHEVTVAVRRPGTTVAAPDVTLRMIDVTDPGRLPDLVEHHDGLVFAAGADDRAVPPAPAYYYFEARNVEPVRRLMAAAARTGCARAVVLGSYFTTLHRQWPQLGLPVSHPYIRSRVEQARAAEEAAGDRTAVTVLEIPFTFGATPGRPSLWAPLARWMRSPLPLMAPPGGTAVVTTRTVARAAVGALEQRASGPYPVVDENVSWERLLARLAQAAGRPRPVHRLPPALLRSAAAPAAFLHAARGREPGLRPAALPALLTRELFLDPTACRTLTGEPPPSVDEALAATLRGCAVGS</sequence>
<dbReference type="GO" id="GO:0005737">
    <property type="term" value="C:cytoplasm"/>
    <property type="evidence" value="ECO:0007669"/>
    <property type="project" value="TreeGrafter"/>
</dbReference>
<dbReference type="SUPFAM" id="SSF51735">
    <property type="entry name" value="NAD(P)-binding Rossmann-fold domains"/>
    <property type="match status" value="1"/>
</dbReference>
<comment type="caution">
    <text evidence="2">The sequence shown here is derived from an EMBL/GenBank/DDBJ whole genome shotgun (WGS) entry which is preliminary data.</text>
</comment>
<organism evidence="2 3">
    <name type="scientific">Streptomyces mobaraensis</name>
    <name type="common">Streptoverticillium mobaraense</name>
    <dbReference type="NCBI Taxonomy" id="35621"/>
    <lineage>
        <taxon>Bacteria</taxon>
        <taxon>Bacillati</taxon>
        <taxon>Actinomycetota</taxon>
        <taxon>Actinomycetes</taxon>
        <taxon>Kitasatosporales</taxon>
        <taxon>Streptomycetaceae</taxon>
        <taxon>Streptomyces</taxon>
    </lineage>
</organism>
<keyword evidence="3" id="KW-1185">Reference proteome</keyword>
<feature type="domain" description="NAD-dependent epimerase/dehydratase" evidence="1">
    <location>
        <begin position="3"/>
        <end position="167"/>
    </location>
</feature>
<evidence type="ECO:0000259" key="1">
    <source>
        <dbReference type="Pfam" id="PF01370"/>
    </source>
</evidence>
<dbReference type="Proteomes" id="UP000327000">
    <property type="component" value="Unassembled WGS sequence"/>
</dbReference>
<dbReference type="GO" id="GO:0004029">
    <property type="term" value="F:aldehyde dehydrogenase (NAD+) activity"/>
    <property type="evidence" value="ECO:0007669"/>
    <property type="project" value="TreeGrafter"/>
</dbReference>
<name>A0A5N5W1N7_STRMB</name>